<dbReference type="GO" id="GO:0015031">
    <property type="term" value="P:protein transport"/>
    <property type="evidence" value="ECO:0007669"/>
    <property type="project" value="UniProtKB-KW"/>
</dbReference>
<dbReference type="InterPro" id="IPR009011">
    <property type="entry name" value="Man6P_isomerase_rcpt-bd_dom_sf"/>
</dbReference>
<accession>A0A1J1J1R6</accession>
<evidence type="ECO:0000256" key="6">
    <source>
        <dbReference type="ARBA" id="ARBA00023136"/>
    </source>
</evidence>
<comment type="subcellular location">
    <subcellularLocation>
        <location evidence="1">Preautophagosomal structure membrane</location>
        <topology evidence="1">Single-pass type I membrane protein</topology>
    </subcellularLocation>
</comment>
<feature type="chain" id="PRO_5012949848" evidence="8">
    <location>
        <begin position="23"/>
        <end position="253"/>
    </location>
</feature>
<dbReference type="GO" id="GO:0000139">
    <property type="term" value="C:Golgi membrane"/>
    <property type="evidence" value="ECO:0007669"/>
    <property type="project" value="UniProtKB-SubCell"/>
</dbReference>
<evidence type="ECO:0000313" key="9">
    <source>
        <dbReference type="EMBL" id="CRL05700.1"/>
    </source>
</evidence>
<evidence type="ECO:0000256" key="1">
    <source>
        <dbReference type="ARBA" id="ARBA00004472"/>
    </source>
</evidence>
<name>A0A1J1J1R6_9DIPT</name>
<dbReference type="Pfam" id="PF09451">
    <property type="entry name" value="ATG27"/>
    <property type="match status" value="1"/>
</dbReference>
<dbReference type="SUPFAM" id="SSF50911">
    <property type="entry name" value="Mannose 6-phosphate receptor domain"/>
    <property type="match status" value="1"/>
</dbReference>
<evidence type="ECO:0000256" key="3">
    <source>
        <dbReference type="ARBA" id="ARBA00022729"/>
    </source>
</evidence>
<dbReference type="Proteomes" id="UP000183832">
    <property type="component" value="Unassembled WGS sequence"/>
</dbReference>
<reference evidence="9 10" key="1">
    <citation type="submission" date="2015-04" db="EMBL/GenBank/DDBJ databases">
        <authorList>
            <person name="Syromyatnikov M.Y."/>
            <person name="Popov V.N."/>
        </authorList>
    </citation>
    <scope>NUCLEOTIDE SEQUENCE [LARGE SCALE GENOMIC DNA]</scope>
</reference>
<dbReference type="PANTHER" id="PTHR15071:SF0">
    <property type="entry name" value="MANNOSE 6-PHOSPHATE RECEPTOR-LIKE PROTEIN 1"/>
    <property type="match status" value="1"/>
</dbReference>
<evidence type="ECO:0000256" key="7">
    <source>
        <dbReference type="SAM" id="Phobius"/>
    </source>
</evidence>
<dbReference type="EMBL" id="CVRI01000065">
    <property type="protein sequence ID" value="CRL05700.1"/>
    <property type="molecule type" value="Genomic_DNA"/>
</dbReference>
<evidence type="ECO:0000256" key="8">
    <source>
        <dbReference type="SAM" id="SignalP"/>
    </source>
</evidence>
<keyword evidence="5 7" id="KW-1133">Transmembrane helix</keyword>
<feature type="transmembrane region" description="Helical" evidence="7">
    <location>
        <begin position="182"/>
        <end position="208"/>
    </location>
</feature>
<keyword evidence="6 7" id="KW-0472">Membrane</keyword>
<dbReference type="OrthoDB" id="29460at2759"/>
<keyword evidence="10" id="KW-1185">Reference proteome</keyword>
<dbReference type="GO" id="GO:0005802">
    <property type="term" value="C:trans-Golgi network"/>
    <property type="evidence" value="ECO:0007669"/>
    <property type="project" value="TreeGrafter"/>
</dbReference>
<gene>
    <name evidence="9" type="ORF">CLUMA_CG018732</name>
</gene>
<protein>
    <submittedName>
        <fullName evidence="9">CLUMA_CG018732, isoform A</fullName>
    </submittedName>
</protein>
<keyword evidence="4" id="KW-0813">Transport</keyword>
<organism evidence="9 10">
    <name type="scientific">Clunio marinus</name>
    <dbReference type="NCBI Taxonomy" id="568069"/>
    <lineage>
        <taxon>Eukaryota</taxon>
        <taxon>Metazoa</taxon>
        <taxon>Ecdysozoa</taxon>
        <taxon>Arthropoda</taxon>
        <taxon>Hexapoda</taxon>
        <taxon>Insecta</taxon>
        <taxon>Pterygota</taxon>
        <taxon>Neoptera</taxon>
        <taxon>Endopterygota</taxon>
        <taxon>Diptera</taxon>
        <taxon>Nematocera</taxon>
        <taxon>Chironomoidea</taxon>
        <taxon>Chironomidae</taxon>
        <taxon>Clunio</taxon>
    </lineage>
</organism>
<dbReference type="AlphaFoldDB" id="A0A1J1J1R6"/>
<proteinExistence type="predicted"/>
<dbReference type="PANTHER" id="PTHR15071">
    <property type="entry name" value="MANNOSE-6-PHOSPHATE RECEPTOR FAMILY MEMBER"/>
    <property type="match status" value="1"/>
</dbReference>
<keyword evidence="3 8" id="KW-0732">Signal</keyword>
<dbReference type="STRING" id="568069.A0A1J1J1R6"/>
<dbReference type="Gene3D" id="2.70.130.10">
    <property type="entry name" value="Mannose-6-phosphate receptor binding domain"/>
    <property type="match status" value="1"/>
</dbReference>
<evidence type="ECO:0000256" key="4">
    <source>
        <dbReference type="ARBA" id="ARBA00022927"/>
    </source>
</evidence>
<sequence length="253" mass="29116">MKFIIKKSLFIILLVIVSESIAEECSLQNTCECVYSDGSGYSLKSVIEDDSWLEAITNQNLTFYYHPCGDSKKPLPLPDNVTNDCKSGFVLCMYDINNNKTVLLGQQSNMSFRKFGDTMNVLFTKQPTTSEEKESSITLECTPNAKTSNLYAPLEKIDQVHLTLYSKFSCPMQIKEITHHGFFYTFFVILLTLLFVYLFIGILFNYFFIGARGYELIPNYDFWCRVWRSLKLGYIYVKNGCRVIPTEDSYDAI</sequence>
<evidence type="ECO:0000256" key="2">
    <source>
        <dbReference type="ARBA" id="ARBA00022692"/>
    </source>
</evidence>
<evidence type="ECO:0000256" key="5">
    <source>
        <dbReference type="ARBA" id="ARBA00022989"/>
    </source>
</evidence>
<keyword evidence="2 7" id="KW-0812">Transmembrane</keyword>
<dbReference type="InterPro" id="IPR018939">
    <property type="entry name" value="Autophagy-rel_prot_27"/>
</dbReference>
<feature type="signal peptide" evidence="8">
    <location>
        <begin position="1"/>
        <end position="22"/>
    </location>
</feature>
<keyword evidence="4" id="KW-0653">Protein transport</keyword>
<evidence type="ECO:0000313" key="10">
    <source>
        <dbReference type="Proteomes" id="UP000183832"/>
    </source>
</evidence>
<dbReference type="GO" id="GO:0034045">
    <property type="term" value="C:phagophore assembly site membrane"/>
    <property type="evidence" value="ECO:0007669"/>
    <property type="project" value="UniProtKB-SubCell"/>
</dbReference>